<dbReference type="Pfam" id="PF12169">
    <property type="entry name" value="DNA_pol3_gamma3"/>
    <property type="match status" value="1"/>
</dbReference>
<dbReference type="GO" id="GO:0005524">
    <property type="term" value="F:ATP binding"/>
    <property type="evidence" value="ECO:0007669"/>
    <property type="project" value="UniProtKB-KW"/>
</dbReference>
<dbReference type="NCBIfam" id="TIGR02397">
    <property type="entry name" value="dnaX_nterm"/>
    <property type="match status" value="1"/>
</dbReference>
<keyword evidence="15" id="KW-1185">Reference proteome</keyword>
<comment type="catalytic activity">
    <reaction evidence="10 11">
        <text>DNA(n) + a 2'-deoxyribonucleoside 5'-triphosphate = DNA(n+1) + diphosphate</text>
        <dbReference type="Rhea" id="RHEA:22508"/>
        <dbReference type="Rhea" id="RHEA-COMP:17339"/>
        <dbReference type="Rhea" id="RHEA-COMP:17340"/>
        <dbReference type="ChEBI" id="CHEBI:33019"/>
        <dbReference type="ChEBI" id="CHEBI:61560"/>
        <dbReference type="ChEBI" id="CHEBI:173112"/>
        <dbReference type="EC" id="2.7.7.7"/>
    </reaction>
</comment>
<dbReference type="RefSeq" id="WP_147647731.1">
    <property type="nucleotide sequence ID" value="NZ_CP042806.1"/>
</dbReference>
<dbReference type="EMBL" id="CP042806">
    <property type="protein sequence ID" value="QEE28541.1"/>
    <property type="molecule type" value="Genomic_DNA"/>
</dbReference>
<feature type="region of interest" description="Disordered" evidence="12">
    <location>
        <begin position="392"/>
        <end position="460"/>
    </location>
</feature>
<evidence type="ECO:0000256" key="10">
    <source>
        <dbReference type="ARBA" id="ARBA00049244"/>
    </source>
</evidence>
<dbReference type="InterPro" id="IPR045085">
    <property type="entry name" value="HLD_clamp_pol_III_gamma_tau"/>
</dbReference>
<evidence type="ECO:0000256" key="6">
    <source>
        <dbReference type="ARBA" id="ARBA00022741"/>
    </source>
</evidence>
<evidence type="ECO:0000256" key="4">
    <source>
        <dbReference type="ARBA" id="ARBA00022705"/>
    </source>
</evidence>
<dbReference type="Gene3D" id="1.10.8.60">
    <property type="match status" value="1"/>
</dbReference>
<organism evidence="14 15">
    <name type="scientific">Terriglobus albidus</name>
    <dbReference type="NCBI Taxonomy" id="1592106"/>
    <lineage>
        <taxon>Bacteria</taxon>
        <taxon>Pseudomonadati</taxon>
        <taxon>Acidobacteriota</taxon>
        <taxon>Terriglobia</taxon>
        <taxon>Terriglobales</taxon>
        <taxon>Acidobacteriaceae</taxon>
        <taxon>Terriglobus</taxon>
    </lineage>
</organism>
<evidence type="ECO:0000259" key="13">
    <source>
        <dbReference type="SMART" id="SM00382"/>
    </source>
</evidence>
<keyword evidence="8 11" id="KW-0067">ATP-binding</keyword>
<dbReference type="OrthoDB" id="9810148at2"/>
<name>A0A5B9EDS5_9BACT</name>
<dbReference type="GO" id="GO:0003887">
    <property type="term" value="F:DNA-directed DNA polymerase activity"/>
    <property type="evidence" value="ECO:0007669"/>
    <property type="project" value="UniProtKB-KW"/>
</dbReference>
<evidence type="ECO:0000256" key="1">
    <source>
        <dbReference type="ARBA" id="ARBA00006360"/>
    </source>
</evidence>
<sequence length="704" mass="75146">MAYQVLARKYRPLRFADVAGQDHVTRTLINALEQQRIAHGYIFSGHRGIGKTTIARILASALNCRNAIGSAERPTAEPCLKCDSCIEIRQGNAVDVIEIDAATNRGIDEIRELRDAARYRPARDRYKIYILDEAHQITDAAFNALLKTLEEPPDHIVFMMATTEPENIPQTIRSRCQHFSFHAVRHDDILAELRGIAQQEDVAADDAALALLAEAGDGSMRDALSIMDQAIASAPVVDGKAQLVATQIRDLMGSVPNTVFEEILEAVSANRSAVVIQTAARLLDAGNSPTQISRQFVRYLRNCVVAKIANLTEENNQSDLLQISQDERRRATRSSQLFTEEELTRFLQVMLRTFDDLGFRQEPRFHLELGLLKLVHLQRLLPVEDLLSQLPAPTGASSRPAAAAPPVRPATPPPARPSGGQPGSSTSATSAAPAKPAFSPFEADRSRKTEMSSRPTLNNVIPIDQTAGNLALAPEPVLPAAAPLPEVAAPVALVEPVVEAPSTPSPIAVPKPVAPSIAVFAEPVATPIAEPVMAPPPAPVMAPPATPVEVVVPAPAPVATAVATPTPTAAQAAGGYDIAALQNAIVNELSASKGHSSAADQMDESTFIIEGNELRVQTTLSAGMLKLLINAEAEKIIKASLRLQGAGDLKLVLLAGSAANAAAKKDRPAAAGSVKATAMEHPIVQQAQKLFNAEIRTVIDLREK</sequence>
<dbReference type="KEGG" id="talb:FTW19_11360"/>
<keyword evidence="4 11" id="KW-0235">DNA replication</keyword>
<evidence type="ECO:0000256" key="9">
    <source>
        <dbReference type="ARBA" id="ARBA00022932"/>
    </source>
</evidence>
<protein>
    <recommendedName>
        <fullName evidence="11">DNA polymerase III subunit gamma/tau</fullName>
        <ecNumber evidence="11">2.7.7.7</ecNumber>
    </recommendedName>
</protein>
<dbReference type="PANTHER" id="PTHR11669:SF0">
    <property type="entry name" value="PROTEIN STICHEL-LIKE 2"/>
    <property type="match status" value="1"/>
</dbReference>
<evidence type="ECO:0000256" key="11">
    <source>
        <dbReference type="RuleBase" id="RU364063"/>
    </source>
</evidence>
<keyword evidence="2 11" id="KW-0808">Transferase</keyword>
<comment type="similarity">
    <text evidence="1 11">Belongs to the DnaX/STICHEL family.</text>
</comment>
<dbReference type="Pfam" id="PF22608">
    <property type="entry name" value="DNAX_ATPase_lid"/>
    <property type="match status" value="1"/>
</dbReference>
<dbReference type="Gene3D" id="1.20.272.10">
    <property type="match status" value="1"/>
</dbReference>
<dbReference type="GO" id="GO:0009360">
    <property type="term" value="C:DNA polymerase III complex"/>
    <property type="evidence" value="ECO:0007669"/>
    <property type="project" value="InterPro"/>
</dbReference>
<accession>A0A5B9EDS5</accession>
<evidence type="ECO:0000256" key="7">
    <source>
        <dbReference type="ARBA" id="ARBA00022833"/>
    </source>
</evidence>
<evidence type="ECO:0000313" key="14">
    <source>
        <dbReference type="EMBL" id="QEE28541.1"/>
    </source>
</evidence>
<evidence type="ECO:0000256" key="5">
    <source>
        <dbReference type="ARBA" id="ARBA00022723"/>
    </source>
</evidence>
<dbReference type="InterPro" id="IPR022754">
    <property type="entry name" value="DNA_pol_III_gamma-3"/>
</dbReference>
<feature type="compositionally biased region" description="Low complexity" evidence="12">
    <location>
        <begin position="417"/>
        <end position="441"/>
    </location>
</feature>
<dbReference type="FunFam" id="3.40.50.300:FF:000014">
    <property type="entry name" value="DNA polymerase III subunit gamma/tau"/>
    <property type="match status" value="1"/>
</dbReference>
<evidence type="ECO:0000256" key="12">
    <source>
        <dbReference type="SAM" id="MobiDB-lite"/>
    </source>
</evidence>
<dbReference type="Pfam" id="PF13177">
    <property type="entry name" value="DNA_pol3_delta2"/>
    <property type="match status" value="1"/>
</dbReference>
<dbReference type="Proteomes" id="UP000321820">
    <property type="component" value="Chromosome"/>
</dbReference>
<dbReference type="InterPro" id="IPR027417">
    <property type="entry name" value="P-loop_NTPase"/>
</dbReference>
<evidence type="ECO:0000256" key="8">
    <source>
        <dbReference type="ARBA" id="ARBA00022840"/>
    </source>
</evidence>
<dbReference type="GO" id="GO:0046872">
    <property type="term" value="F:metal ion binding"/>
    <property type="evidence" value="ECO:0007669"/>
    <property type="project" value="UniProtKB-KW"/>
</dbReference>
<evidence type="ECO:0000256" key="2">
    <source>
        <dbReference type="ARBA" id="ARBA00022679"/>
    </source>
</evidence>
<dbReference type="Gene3D" id="3.40.50.300">
    <property type="entry name" value="P-loop containing nucleotide triphosphate hydrolases"/>
    <property type="match status" value="1"/>
</dbReference>
<dbReference type="InterPro" id="IPR008921">
    <property type="entry name" value="DNA_pol3_clamp-load_cplx_C"/>
</dbReference>
<evidence type="ECO:0000256" key="3">
    <source>
        <dbReference type="ARBA" id="ARBA00022695"/>
    </source>
</evidence>
<evidence type="ECO:0000313" key="15">
    <source>
        <dbReference type="Proteomes" id="UP000321820"/>
    </source>
</evidence>
<dbReference type="SMART" id="SM00382">
    <property type="entry name" value="AAA"/>
    <property type="match status" value="1"/>
</dbReference>
<keyword evidence="6 11" id="KW-0547">Nucleotide-binding</keyword>
<keyword evidence="5" id="KW-0479">Metal-binding</keyword>
<dbReference type="InterPro" id="IPR003593">
    <property type="entry name" value="AAA+_ATPase"/>
</dbReference>
<gene>
    <name evidence="11 14" type="primary">dnaX</name>
    <name evidence="14" type="ORF">FTW19_11360</name>
</gene>
<dbReference type="AlphaFoldDB" id="A0A5B9EDS5"/>
<dbReference type="InterPro" id="IPR050238">
    <property type="entry name" value="DNA_Rep/Repair_Clamp_Loader"/>
</dbReference>
<comment type="subunit">
    <text evidence="11">DNA polymerase III contains a core (composed of alpha, epsilon and theta chains) that associates with a tau subunit. This core dimerizes to form the POLIII' complex. PolIII' associates with the gamma complex (composed of gamma, delta, delta', psi and chi chains) and with the beta chain to form the complete DNA polymerase III complex.</text>
</comment>
<dbReference type="NCBIfam" id="NF004046">
    <property type="entry name" value="PRK05563.1"/>
    <property type="match status" value="1"/>
</dbReference>
<keyword evidence="9 11" id="KW-0239">DNA-directed DNA polymerase</keyword>
<reference evidence="14 15" key="1">
    <citation type="submission" date="2019-08" db="EMBL/GenBank/DDBJ databases">
        <title>Complete genome sequence of Terriglobus albidus strain ORNL.</title>
        <authorList>
            <person name="Podar M."/>
        </authorList>
    </citation>
    <scope>NUCLEOTIDE SEQUENCE [LARGE SCALE GENOMIC DNA]</scope>
    <source>
        <strain evidence="14 15">ORNL</strain>
    </source>
</reference>
<dbReference type="CDD" id="cd00009">
    <property type="entry name" value="AAA"/>
    <property type="match status" value="1"/>
</dbReference>
<dbReference type="GO" id="GO:0003677">
    <property type="term" value="F:DNA binding"/>
    <property type="evidence" value="ECO:0007669"/>
    <property type="project" value="InterPro"/>
</dbReference>
<feature type="compositionally biased region" description="Low complexity" evidence="12">
    <location>
        <begin position="392"/>
        <end position="405"/>
    </location>
</feature>
<dbReference type="InterPro" id="IPR012763">
    <property type="entry name" value="DNA_pol_III_sug/sutau_N"/>
</dbReference>
<proteinExistence type="inferred from homology"/>
<comment type="function">
    <text evidence="11">DNA polymerase III is a complex, multichain enzyme responsible for most of the replicative synthesis in bacteria. This DNA polymerase also exhibits 3' to 5' exonuclease activity.</text>
</comment>
<feature type="domain" description="AAA+ ATPase" evidence="13">
    <location>
        <begin position="37"/>
        <end position="185"/>
    </location>
</feature>
<keyword evidence="7" id="KW-0862">Zinc</keyword>
<dbReference type="SUPFAM" id="SSF48019">
    <property type="entry name" value="post-AAA+ oligomerization domain-like"/>
    <property type="match status" value="1"/>
</dbReference>
<keyword evidence="3 11" id="KW-0548">Nucleotidyltransferase</keyword>
<dbReference type="PANTHER" id="PTHR11669">
    <property type="entry name" value="REPLICATION FACTOR C / DNA POLYMERASE III GAMMA-TAU SUBUNIT"/>
    <property type="match status" value="1"/>
</dbReference>
<dbReference type="EC" id="2.7.7.7" evidence="11"/>
<feature type="compositionally biased region" description="Basic and acidic residues" evidence="12">
    <location>
        <begin position="442"/>
        <end position="451"/>
    </location>
</feature>
<dbReference type="SUPFAM" id="SSF52540">
    <property type="entry name" value="P-loop containing nucleoside triphosphate hydrolases"/>
    <property type="match status" value="1"/>
</dbReference>
<dbReference type="GO" id="GO:0006261">
    <property type="term" value="P:DNA-templated DNA replication"/>
    <property type="evidence" value="ECO:0007669"/>
    <property type="project" value="TreeGrafter"/>
</dbReference>
<feature type="compositionally biased region" description="Pro residues" evidence="12">
    <location>
        <begin position="406"/>
        <end position="416"/>
    </location>
</feature>